<dbReference type="OrthoDB" id="5368516at2759"/>
<feature type="transmembrane region" description="Helical" evidence="2">
    <location>
        <begin position="143"/>
        <end position="166"/>
    </location>
</feature>
<feature type="transmembrane region" description="Helical" evidence="2">
    <location>
        <begin position="98"/>
        <end position="123"/>
    </location>
</feature>
<feature type="transmembrane region" description="Helical" evidence="2">
    <location>
        <begin position="218"/>
        <end position="245"/>
    </location>
</feature>
<dbReference type="EMBL" id="AZHC01000008">
    <property type="protein sequence ID" value="OAA45483.1"/>
    <property type="molecule type" value="Genomic_DNA"/>
</dbReference>
<dbReference type="STRING" id="1081105.A0A162JQ74"/>
<evidence type="ECO:0000256" key="2">
    <source>
        <dbReference type="SAM" id="Phobius"/>
    </source>
</evidence>
<dbReference type="AlphaFoldDB" id="A0A162JQ74"/>
<organism evidence="3 4">
    <name type="scientific">Metarhizium rileyi (strain RCEF 4871)</name>
    <name type="common">Nomuraea rileyi</name>
    <dbReference type="NCBI Taxonomy" id="1649241"/>
    <lineage>
        <taxon>Eukaryota</taxon>
        <taxon>Fungi</taxon>
        <taxon>Dikarya</taxon>
        <taxon>Ascomycota</taxon>
        <taxon>Pezizomycotina</taxon>
        <taxon>Sordariomycetes</taxon>
        <taxon>Hypocreomycetidae</taxon>
        <taxon>Hypocreales</taxon>
        <taxon>Clavicipitaceae</taxon>
        <taxon>Metarhizium</taxon>
    </lineage>
</organism>
<comment type="caution">
    <text evidence="3">The sequence shown here is derived from an EMBL/GenBank/DDBJ whole genome shotgun (WGS) entry which is preliminary data.</text>
</comment>
<dbReference type="Proteomes" id="UP000243498">
    <property type="component" value="Unassembled WGS sequence"/>
</dbReference>
<evidence type="ECO:0000313" key="3">
    <source>
        <dbReference type="EMBL" id="OAA45483.1"/>
    </source>
</evidence>
<keyword evidence="2" id="KW-0812">Transmembrane</keyword>
<feature type="transmembrane region" description="Helical" evidence="2">
    <location>
        <begin position="56"/>
        <end position="77"/>
    </location>
</feature>
<feature type="transmembrane region" description="Helical" evidence="2">
    <location>
        <begin position="299"/>
        <end position="319"/>
    </location>
</feature>
<gene>
    <name evidence="3" type="ORF">NOR_03272</name>
</gene>
<feature type="transmembrane region" description="Helical" evidence="2">
    <location>
        <begin position="257"/>
        <end position="279"/>
    </location>
</feature>
<keyword evidence="4" id="KW-1185">Reference proteome</keyword>
<keyword evidence="2" id="KW-1133">Transmembrane helix</keyword>
<feature type="region of interest" description="Disordered" evidence="1">
    <location>
        <begin position="572"/>
        <end position="629"/>
    </location>
</feature>
<accession>A0A162JQ74</accession>
<evidence type="ECO:0000256" key="1">
    <source>
        <dbReference type="SAM" id="MobiDB-lite"/>
    </source>
</evidence>
<name>A0A162JQ74_METRR</name>
<protein>
    <submittedName>
        <fullName evidence="3">Uncharacterized protein</fullName>
    </submittedName>
</protein>
<feature type="transmembrane region" description="Helical" evidence="2">
    <location>
        <begin position="178"/>
        <end position="198"/>
    </location>
</feature>
<sequence length="629" mass="68753">MDSSFVPGIHPPPMESWHRAVELKAVTDGLGLQGNNSAAYINELRFAASKSIRTSYIILASFNAVAGAATALGIYWDCYFKAKRKDPYFSLRSSFWRVVGPAEMFPFVMSLGIMVQGIIFAAIQSFGLHGHLILGCEPLSQVMFPAFFIVPYIQFTFGLEATIQALRSSHPFSPRHKWSIPTCLAGTFLALIATYVVTRVDLPANFCLPSLVFLLQRWSIACFGLIIGIVATLLIGSLSSFYRLYHVLGVGERERITATWMAWFMAWGALTLSIMAPFFHTVAATDAFSTTTMLWELSMVTGVVSNLTGLMTGGMYVLLRSSKMGKLGPKGYYEFESQRSARRPNSSVPHSFIFTRQMEQPVPLPTQLSPAKGPTRSIHTTQDVELGLEPTDEFASGEPRMAGSVPGESVIGVATTTPVVIPSQEPTRPRKNSAYSLFSRETSTFDANSASLLPATAYTPSNKDQLPNPFDDDPFLSPPTIRFSGRRTRELSFGSSATVPIGIRVSNINDMAPIQSFYEVPSFPRAVCSDGTVSGVPVPPVPDTLAVPDETAAKEAKDKQLPPVPLSLMKEGQSVKMADEEVRLSPTVYTPPQRTPRKGRDKVTSPTSPSPGPRHNSEGYPPVDEAEWI</sequence>
<reference evidence="3 4" key="1">
    <citation type="journal article" date="2016" name="Genome Biol. Evol.">
        <title>Divergent and convergent evolution of fungal pathogenicity.</title>
        <authorList>
            <person name="Shang Y."/>
            <person name="Xiao G."/>
            <person name="Zheng P."/>
            <person name="Cen K."/>
            <person name="Zhan S."/>
            <person name="Wang C."/>
        </authorList>
    </citation>
    <scope>NUCLEOTIDE SEQUENCE [LARGE SCALE GENOMIC DNA]</scope>
    <source>
        <strain evidence="3 4">RCEF 4871</strain>
    </source>
</reference>
<dbReference type="OMA" id="IWFPMRY"/>
<proteinExistence type="predicted"/>
<evidence type="ECO:0000313" key="4">
    <source>
        <dbReference type="Proteomes" id="UP000243498"/>
    </source>
</evidence>
<keyword evidence="2" id="KW-0472">Membrane</keyword>